<protein>
    <submittedName>
        <fullName evidence="1">GJ22394 gene product from transcript GJ22394-RA</fullName>
    </submittedName>
</protein>
<dbReference type="AlphaFoldDB" id="V9I8J3"/>
<dbReference type="InterPro" id="IPR051413">
    <property type="entry name" value="K/Na_HCN_channel"/>
</dbReference>
<evidence type="ECO:0000313" key="1">
    <source>
        <dbReference type="EMBL" id="AEY57405.1"/>
    </source>
</evidence>
<dbReference type="GO" id="GO:0035725">
    <property type="term" value="P:sodium ion transmembrane transport"/>
    <property type="evidence" value="ECO:0007669"/>
    <property type="project" value="TreeGrafter"/>
</dbReference>
<dbReference type="PANTHER" id="PTHR45689">
    <property type="entry name" value="I[[H]] CHANNEL, ISOFORM E"/>
    <property type="match status" value="1"/>
</dbReference>
<gene>
    <name evidence="1" type="ORF">ACCB00213.2</name>
</gene>
<dbReference type="GO" id="GO:0098855">
    <property type="term" value="C:HCN channel complex"/>
    <property type="evidence" value="ECO:0007669"/>
    <property type="project" value="TreeGrafter"/>
</dbReference>
<name>V9I8J3_APICE</name>
<proteinExistence type="evidence at transcript level"/>
<reference evidence="1" key="1">
    <citation type="submission" date="2011-11" db="EMBL/GenBank/DDBJ databases">
        <title>Decoding the brain transcriptome of the Eastern honeybee (Apis cerana) based on pyrosequencing.</title>
        <authorList>
            <person name="Sun L."/>
            <person name="Zheng H."/>
            <person name="Wang Y."/>
            <person name="Xie X."/>
            <person name="Zhu Y."/>
            <person name="Gu W."/>
            <person name="Wang S."/>
        </authorList>
    </citation>
    <scope>NUCLEOTIDE SEQUENCE</scope>
    <source>
        <tissue evidence="1">Brain</tissue>
    </source>
</reference>
<sequence length="74" mass="8861">MGRDSHGIIVFNRQFQDFSESFQILHAGRALRILRLAKLLSLVRLLRLSRLVRYVSQWEEVYFLNMASVFMRIF</sequence>
<organism evidence="1">
    <name type="scientific">Apis cerana</name>
    <name type="common">Indian honeybee</name>
    <dbReference type="NCBI Taxonomy" id="7461"/>
    <lineage>
        <taxon>Eukaryota</taxon>
        <taxon>Metazoa</taxon>
        <taxon>Ecdysozoa</taxon>
        <taxon>Arthropoda</taxon>
        <taxon>Hexapoda</taxon>
        <taxon>Insecta</taxon>
        <taxon>Pterygota</taxon>
        <taxon>Neoptera</taxon>
        <taxon>Endopterygota</taxon>
        <taxon>Hymenoptera</taxon>
        <taxon>Apocrita</taxon>
        <taxon>Aculeata</taxon>
        <taxon>Apoidea</taxon>
        <taxon>Anthophila</taxon>
        <taxon>Apidae</taxon>
        <taxon>Apis</taxon>
    </lineage>
</organism>
<dbReference type="GO" id="GO:0005249">
    <property type="term" value="F:voltage-gated potassium channel activity"/>
    <property type="evidence" value="ECO:0007669"/>
    <property type="project" value="TreeGrafter"/>
</dbReference>
<dbReference type="GO" id="GO:0003254">
    <property type="term" value="P:regulation of membrane depolarization"/>
    <property type="evidence" value="ECO:0007669"/>
    <property type="project" value="TreeGrafter"/>
</dbReference>
<dbReference type="PANTHER" id="PTHR45689:SF5">
    <property type="entry name" value="I[[H]] CHANNEL, ISOFORM E"/>
    <property type="match status" value="1"/>
</dbReference>
<accession>V9I8J3</accession>
<dbReference type="EMBL" id="JR036799">
    <property type="protein sequence ID" value="AEY57405.1"/>
    <property type="molecule type" value="mRNA"/>
</dbReference>